<evidence type="ECO:0000313" key="4">
    <source>
        <dbReference type="Proteomes" id="UP000287615"/>
    </source>
</evidence>
<dbReference type="Gene3D" id="3.40.1620.10">
    <property type="entry name" value="YefM-like domain"/>
    <property type="match status" value="1"/>
</dbReference>
<evidence type="ECO:0000313" key="3">
    <source>
        <dbReference type="EMBL" id="RWX50386.1"/>
    </source>
</evidence>
<dbReference type="AlphaFoldDB" id="A0A3S3UH49"/>
<comment type="caution">
    <text evidence="3">The sequence shown here is derived from an EMBL/GenBank/DDBJ whole genome shotgun (WGS) entry which is preliminary data.</text>
</comment>
<dbReference type="NCBIfam" id="TIGR01552">
    <property type="entry name" value="phd_fam"/>
    <property type="match status" value="1"/>
</dbReference>
<feature type="non-terminal residue" evidence="3">
    <location>
        <position position="1"/>
    </location>
</feature>
<dbReference type="Pfam" id="PF02604">
    <property type="entry name" value="PhdYeFM_antitox"/>
    <property type="match status" value="1"/>
</dbReference>
<gene>
    <name evidence="3" type="ORF">VU00_10854</name>
</gene>
<dbReference type="InterPro" id="IPR006442">
    <property type="entry name" value="Antitoxin_Phd/YefM"/>
</dbReference>
<dbReference type="SUPFAM" id="SSF143120">
    <property type="entry name" value="YefM-like"/>
    <property type="match status" value="1"/>
</dbReference>
<name>A0A3S3UH49_9BACT</name>
<sequence>SRTALTRVSLSPLGSPSGSFDFHQRTGYHRVIKTIITKYERGTMTTISVAAAKSRFSELIAKSSYARERFIITKRNKPVAALVSLEDLQIIEQHEERQGLASIVGKWKGFEEVEEQIGDLSGLRKDTGTRKNVSL</sequence>
<proteinExistence type="inferred from homology"/>
<comment type="similarity">
    <text evidence="1 2">Belongs to the phD/YefM antitoxin family.</text>
</comment>
<organism evidence="3 4">
    <name type="scientific">Candidatus Electrothrix marina</name>
    <dbReference type="NCBI Taxonomy" id="1859130"/>
    <lineage>
        <taxon>Bacteria</taxon>
        <taxon>Pseudomonadati</taxon>
        <taxon>Thermodesulfobacteriota</taxon>
        <taxon>Desulfobulbia</taxon>
        <taxon>Desulfobulbales</taxon>
        <taxon>Desulfobulbaceae</taxon>
        <taxon>Candidatus Electrothrix</taxon>
    </lineage>
</organism>
<protein>
    <recommendedName>
        <fullName evidence="2">Antitoxin</fullName>
    </recommendedName>
</protein>
<evidence type="ECO:0000256" key="2">
    <source>
        <dbReference type="RuleBase" id="RU362080"/>
    </source>
</evidence>
<dbReference type="InterPro" id="IPR036165">
    <property type="entry name" value="YefM-like_sf"/>
</dbReference>
<comment type="function">
    <text evidence="2">Antitoxin component of a type II toxin-antitoxin (TA) system.</text>
</comment>
<dbReference type="Proteomes" id="UP000287615">
    <property type="component" value="Unassembled WGS sequence"/>
</dbReference>
<evidence type="ECO:0000256" key="1">
    <source>
        <dbReference type="ARBA" id="ARBA00009981"/>
    </source>
</evidence>
<dbReference type="EMBL" id="MTKR01000085">
    <property type="protein sequence ID" value="RWX50386.1"/>
    <property type="molecule type" value="Genomic_DNA"/>
</dbReference>
<reference evidence="3 4" key="1">
    <citation type="submission" date="2017-01" db="EMBL/GenBank/DDBJ databases">
        <title>The cable genome- insights into the physiology and evolution of filamentous bacteria capable of sulfide oxidation via long distance electron transfer.</title>
        <authorList>
            <person name="Schreiber L."/>
            <person name="Bjerg J.T."/>
            <person name="Boggild A."/>
            <person name="Van De Vossenberg J."/>
            <person name="Meysman F."/>
            <person name="Nielsen L.P."/>
            <person name="Schramm A."/>
            <person name="Kjeldsen K.U."/>
        </authorList>
    </citation>
    <scope>NUCLEOTIDE SEQUENCE [LARGE SCALE GENOMIC DNA]</scope>
    <source>
        <strain evidence="3">A3</strain>
    </source>
</reference>
<accession>A0A3S3UH49</accession>